<evidence type="ECO:0000256" key="1">
    <source>
        <dbReference type="SAM" id="Phobius"/>
    </source>
</evidence>
<name>A0A3D8Y7F7_9BACT</name>
<comment type="caution">
    <text evidence="2">The sequence shown here is derived from an EMBL/GenBank/DDBJ whole genome shotgun (WGS) entry which is preliminary data.</text>
</comment>
<dbReference type="EMBL" id="QNUL01000018">
    <property type="protein sequence ID" value="REA58878.1"/>
    <property type="molecule type" value="Genomic_DNA"/>
</dbReference>
<organism evidence="2 3">
    <name type="scientific">Dyadobacter luteus</name>
    <dbReference type="NCBI Taxonomy" id="2259619"/>
    <lineage>
        <taxon>Bacteria</taxon>
        <taxon>Pseudomonadati</taxon>
        <taxon>Bacteroidota</taxon>
        <taxon>Cytophagia</taxon>
        <taxon>Cytophagales</taxon>
        <taxon>Spirosomataceae</taxon>
        <taxon>Dyadobacter</taxon>
    </lineage>
</organism>
<dbReference type="Proteomes" id="UP000256373">
    <property type="component" value="Unassembled WGS sequence"/>
</dbReference>
<reference evidence="2 3" key="1">
    <citation type="submission" date="2018-07" db="EMBL/GenBank/DDBJ databases">
        <title>Dyadobacter roseus sp. nov., isolated from rose rhizosphere soil.</title>
        <authorList>
            <person name="Chen L."/>
        </authorList>
    </citation>
    <scope>NUCLEOTIDE SEQUENCE [LARGE SCALE GENOMIC DNA]</scope>
    <source>
        <strain evidence="2 3">RS19</strain>
    </source>
</reference>
<protein>
    <submittedName>
        <fullName evidence="2">Uncharacterized protein</fullName>
    </submittedName>
</protein>
<keyword evidence="1" id="KW-1133">Transmembrane helix</keyword>
<proteinExistence type="predicted"/>
<feature type="transmembrane region" description="Helical" evidence="1">
    <location>
        <begin position="31"/>
        <end position="50"/>
    </location>
</feature>
<gene>
    <name evidence="2" type="ORF">DSL64_19610</name>
</gene>
<evidence type="ECO:0000313" key="3">
    <source>
        <dbReference type="Proteomes" id="UP000256373"/>
    </source>
</evidence>
<keyword evidence="1" id="KW-0812">Transmembrane</keyword>
<keyword evidence="1" id="KW-0472">Membrane</keyword>
<keyword evidence="3" id="KW-1185">Reference proteome</keyword>
<dbReference type="PROSITE" id="PS51257">
    <property type="entry name" value="PROKAR_LIPOPROTEIN"/>
    <property type="match status" value="1"/>
</dbReference>
<accession>A0A3D8Y7F7</accession>
<evidence type="ECO:0000313" key="2">
    <source>
        <dbReference type="EMBL" id="REA58878.1"/>
    </source>
</evidence>
<sequence length="71" mass="8316">MNRQTMLLIIGLLIFFIGCFFRMYGNVEDGMSIMTVGLYLTIVWLIDALLRIKKEVYKLRNEIKELKSKGL</sequence>
<dbReference type="RefSeq" id="WP_115832630.1">
    <property type="nucleotide sequence ID" value="NZ_QNUL01000018.1"/>
</dbReference>
<dbReference type="AlphaFoldDB" id="A0A3D8Y7F7"/>
<feature type="transmembrane region" description="Helical" evidence="1">
    <location>
        <begin position="7"/>
        <end position="25"/>
    </location>
</feature>